<feature type="chain" id="PRO_5034031608" evidence="2">
    <location>
        <begin position="18"/>
        <end position="611"/>
    </location>
</feature>
<feature type="non-terminal residue" evidence="3">
    <location>
        <position position="1"/>
    </location>
</feature>
<dbReference type="InterPro" id="IPR000884">
    <property type="entry name" value="TSP1_rpt"/>
</dbReference>
<dbReference type="OrthoDB" id="6130531at2759"/>
<keyword evidence="1" id="KW-0472">Membrane</keyword>
<keyword evidence="4" id="KW-1185">Reference proteome</keyword>
<evidence type="ECO:0000313" key="4">
    <source>
        <dbReference type="Proteomes" id="UP000728185"/>
    </source>
</evidence>
<keyword evidence="1" id="KW-0812">Transmembrane</keyword>
<keyword evidence="2" id="KW-0732">Signal</keyword>
<accession>A0A8E0VNQ3</accession>
<dbReference type="Proteomes" id="UP000728185">
    <property type="component" value="Unassembled WGS sequence"/>
</dbReference>
<evidence type="ECO:0000256" key="1">
    <source>
        <dbReference type="SAM" id="Phobius"/>
    </source>
</evidence>
<protein>
    <submittedName>
        <fullName evidence="3">Acidic fibroblast growth factor intracellular binding protein</fullName>
    </submittedName>
</protein>
<keyword evidence="1" id="KW-1133">Transmembrane helix</keyword>
<sequence length="611" mass="69001">QIKLLLLILLKTSFNQGDEQTEQAETNFVHLQTPSNMGTKYHYLQRVGFPRGSIGSSALPVVQPPKSEHDSLKPINLYHFRQETDNQKLAPPKDSNIAAFYLWFLLEKRAAYNEFIRAKDPRDKAISAFVPKAPEARLQFITFYCMFRNNPTVDVTGGKMQLTMDPFPDVYRFCPDMCADREGPDLGTEEREALNRFTKPCNYPEKIMPHTSRKCAEKPTGPFHVHRESFECSCQDNAQWNEQLKICLRQNIKNITDSGRVKVVDSRLHHPVDCSREGTQYIGGVSCGADNGGDEIIRSTHQALRCVCKPNYYGVKCEKLKDPCIMSVGNALPGRVACGAAKGNRCISIPEEGRYTCVCTKQYRKITSLTNLPSGRLLDNCLHQVDPCVLEACMHGICVLSDEGSTLELEGKQTDEPFTWIGRSPRIVARCVCDAGWSGKQCSYPVVLNGWSPWSPWTSCEPSCQDSLLGLPPRAVKELVEAGQSTPRWGLRQRTRHRDCMGFSSDCRRELTELAFVWGSKLEDGQTWRQYERRACRPRPCDRLLYVAIAKRAVKRSKIMRQVAETLKQTYTVHLWTVLAFTFVFAIFGFVASFATKIYSEKASERGGAAS</sequence>
<evidence type="ECO:0000256" key="2">
    <source>
        <dbReference type="SAM" id="SignalP"/>
    </source>
</evidence>
<reference evidence="3" key="1">
    <citation type="submission" date="2019-05" db="EMBL/GenBank/DDBJ databases">
        <title>Annotation for the trematode Fasciolopsis buski.</title>
        <authorList>
            <person name="Choi Y.-J."/>
        </authorList>
    </citation>
    <scope>NUCLEOTIDE SEQUENCE</scope>
    <source>
        <strain evidence="3">HT</strain>
        <tissue evidence="3">Whole worm</tissue>
    </source>
</reference>
<gene>
    <name evidence="3" type="ORF">FBUS_00922</name>
</gene>
<dbReference type="AlphaFoldDB" id="A0A8E0VNQ3"/>
<comment type="caution">
    <text evidence="3">The sequence shown here is derived from an EMBL/GenBank/DDBJ whole genome shotgun (WGS) entry which is preliminary data.</text>
</comment>
<organism evidence="3 4">
    <name type="scientific">Fasciolopsis buskii</name>
    <dbReference type="NCBI Taxonomy" id="27845"/>
    <lineage>
        <taxon>Eukaryota</taxon>
        <taxon>Metazoa</taxon>
        <taxon>Spiralia</taxon>
        <taxon>Lophotrochozoa</taxon>
        <taxon>Platyhelminthes</taxon>
        <taxon>Trematoda</taxon>
        <taxon>Digenea</taxon>
        <taxon>Plagiorchiida</taxon>
        <taxon>Echinostomata</taxon>
        <taxon>Echinostomatoidea</taxon>
        <taxon>Fasciolidae</taxon>
        <taxon>Fasciolopsis</taxon>
    </lineage>
</organism>
<dbReference type="PROSITE" id="PS50092">
    <property type="entry name" value="TSP1"/>
    <property type="match status" value="1"/>
</dbReference>
<feature type="transmembrane region" description="Helical" evidence="1">
    <location>
        <begin position="575"/>
        <end position="596"/>
    </location>
</feature>
<feature type="signal peptide" evidence="2">
    <location>
        <begin position="1"/>
        <end position="17"/>
    </location>
</feature>
<dbReference type="EMBL" id="LUCM01003323">
    <property type="protein sequence ID" value="KAA0195956.1"/>
    <property type="molecule type" value="Genomic_DNA"/>
</dbReference>
<evidence type="ECO:0000313" key="3">
    <source>
        <dbReference type="EMBL" id="KAA0195956.1"/>
    </source>
</evidence>
<proteinExistence type="predicted"/>
<name>A0A8E0VNQ3_9TREM</name>